<evidence type="ECO:0000313" key="2">
    <source>
        <dbReference type="Proteomes" id="UP000215914"/>
    </source>
</evidence>
<accession>A0A251UWP5</accession>
<name>A0A251UWP5_HELAN</name>
<proteinExistence type="predicted"/>
<organism evidence="1 2">
    <name type="scientific">Helianthus annuus</name>
    <name type="common">Common sunflower</name>
    <dbReference type="NCBI Taxonomy" id="4232"/>
    <lineage>
        <taxon>Eukaryota</taxon>
        <taxon>Viridiplantae</taxon>
        <taxon>Streptophyta</taxon>
        <taxon>Embryophyta</taxon>
        <taxon>Tracheophyta</taxon>
        <taxon>Spermatophyta</taxon>
        <taxon>Magnoliopsida</taxon>
        <taxon>eudicotyledons</taxon>
        <taxon>Gunneridae</taxon>
        <taxon>Pentapetalae</taxon>
        <taxon>asterids</taxon>
        <taxon>campanulids</taxon>
        <taxon>Asterales</taxon>
        <taxon>Asteraceae</taxon>
        <taxon>Asteroideae</taxon>
        <taxon>Heliantheae alliance</taxon>
        <taxon>Heliantheae</taxon>
        <taxon>Helianthus</taxon>
    </lineage>
</organism>
<dbReference type="EMBL" id="CM007893">
    <property type="protein sequence ID" value="OTG27768.1"/>
    <property type="molecule type" value="Genomic_DNA"/>
</dbReference>
<sequence length="100" mass="11536">MAWGYNCKFPKDICSWGWFIVVHRQVVSELSGSQYNLSVEIRCDLLFILLIFIGSACSSLRIHVPCSRLKNVPFCYVLLLFKKDQISIGFNKSNSKWAKE</sequence>
<gene>
    <name evidence="1" type="ORF">HannXRQ_Chr04g0103641</name>
</gene>
<protein>
    <submittedName>
        <fullName evidence="1">Uncharacterized protein</fullName>
    </submittedName>
</protein>
<dbReference type="Proteomes" id="UP000215914">
    <property type="component" value="Chromosome 4"/>
</dbReference>
<reference evidence="2" key="1">
    <citation type="journal article" date="2017" name="Nature">
        <title>The sunflower genome provides insights into oil metabolism, flowering and Asterid evolution.</title>
        <authorList>
            <person name="Badouin H."/>
            <person name="Gouzy J."/>
            <person name="Grassa C.J."/>
            <person name="Murat F."/>
            <person name="Staton S.E."/>
            <person name="Cottret L."/>
            <person name="Lelandais-Briere C."/>
            <person name="Owens G.L."/>
            <person name="Carrere S."/>
            <person name="Mayjonade B."/>
            <person name="Legrand L."/>
            <person name="Gill N."/>
            <person name="Kane N.C."/>
            <person name="Bowers J.E."/>
            <person name="Hubner S."/>
            <person name="Bellec A."/>
            <person name="Berard A."/>
            <person name="Berges H."/>
            <person name="Blanchet N."/>
            <person name="Boniface M.C."/>
            <person name="Brunel D."/>
            <person name="Catrice O."/>
            <person name="Chaidir N."/>
            <person name="Claudel C."/>
            <person name="Donnadieu C."/>
            <person name="Faraut T."/>
            <person name="Fievet G."/>
            <person name="Helmstetter N."/>
            <person name="King M."/>
            <person name="Knapp S.J."/>
            <person name="Lai Z."/>
            <person name="Le Paslier M.C."/>
            <person name="Lippi Y."/>
            <person name="Lorenzon L."/>
            <person name="Mandel J.R."/>
            <person name="Marage G."/>
            <person name="Marchand G."/>
            <person name="Marquand E."/>
            <person name="Bret-Mestries E."/>
            <person name="Morien E."/>
            <person name="Nambeesan S."/>
            <person name="Nguyen T."/>
            <person name="Pegot-Espagnet P."/>
            <person name="Pouilly N."/>
            <person name="Raftis F."/>
            <person name="Sallet E."/>
            <person name="Schiex T."/>
            <person name="Thomas J."/>
            <person name="Vandecasteele C."/>
            <person name="Vares D."/>
            <person name="Vear F."/>
            <person name="Vautrin S."/>
            <person name="Crespi M."/>
            <person name="Mangin B."/>
            <person name="Burke J.M."/>
            <person name="Salse J."/>
            <person name="Munos S."/>
            <person name="Vincourt P."/>
            <person name="Rieseberg L.H."/>
            <person name="Langlade N.B."/>
        </authorList>
    </citation>
    <scope>NUCLEOTIDE SEQUENCE [LARGE SCALE GENOMIC DNA]</scope>
    <source>
        <strain evidence="2">cv. SF193</strain>
    </source>
</reference>
<keyword evidence="2" id="KW-1185">Reference proteome</keyword>
<evidence type="ECO:0000313" key="1">
    <source>
        <dbReference type="EMBL" id="OTG27768.1"/>
    </source>
</evidence>
<dbReference type="AlphaFoldDB" id="A0A251UWP5"/>
<dbReference type="InParanoid" id="A0A251UWP5"/>